<dbReference type="Proteomes" id="UP001058860">
    <property type="component" value="Chromosome"/>
</dbReference>
<keyword evidence="2" id="KW-1185">Reference proteome</keyword>
<name>A0ABY5PI89_9ACTN</name>
<evidence type="ECO:0000313" key="2">
    <source>
        <dbReference type="Proteomes" id="UP001058860"/>
    </source>
</evidence>
<proteinExistence type="predicted"/>
<sequence>MREYAAYGESQRVLENGPRIDLSLGYCLHAPDYGVDTTFTGGDHYIAASYCVSRSGVAADGQSHPQAFEAGTDLIGSTVYAPGTSRTIGYHVRSVVNSN</sequence>
<dbReference type="EMBL" id="CP088295">
    <property type="protein sequence ID" value="UUY04324.1"/>
    <property type="molecule type" value="Genomic_DNA"/>
</dbReference>
<organism evidence="1 2">
    <name type="scientific">Svornostia abyssi</name>
    <dbReference type="NCBI Taxonomy" id="2898438"/>
    <lineage>
        <taxon>Bacteria</taxon>
        <taxon>Bacillati</taxon>
        <taxon>Actinomycetota</taxon>
        <taxon>Thermoleophilia</taxon>
        <taxon>Solirubrobacterales</taxon>
        <taxon>Baekduiaceae</taxon>
        <taxon>Svornostia</taxon>
    </lineage>
</organism>
<protein>
    <submittedName>
        <fullName evidence="1">Uncharacterized protein</fullName>
    </submittedName>
</protein>
<gene>
    <name evidence="1" type="ORF">LRS13_01975</name>
</gene>
<evidence type="ECO:0000313" key="1">
    <source>
        <dbReference type="EMBL" id="UUY04324.1"/>
    </source>
</evidence>
<accession>A0ABY5PI89</accession>
<dbReference type="RefSeq" id="WP_353864808.1">
    <property type="nucleotide sequence ID" value="NZ_CP088295.1"/>
</dbReference>
<reference evidence="2" key="1">
    <citation type="submission" date="2021-11" db="EMBL/GenBank/DDBJ databases">
        <title>Cultivation dependent microbiological survey of springs from the worlds oldest radium mine currently devoted to the extraction of radon-saturated water.</title>
        <authorList>
            <person name="Kapinusova G."/>
            <person name="Smrhova T."/>
            <person name="Strejcek M."/>
            <person name="Suman J."/>
            <person name="Jani K."/>
            <person name="Pajer P."/>
            <person name="Uhlik O."/>
        </authorList>
    </citation>
    <scope>NUCLEOTIDE SEQUENCE [LARGE SCALE GENOMIC DNA]</scope>
    <source>
        <strain evidence="2">J379</strain>
    </source>
</reference>